<protein>
    <submittedName>
        <fullName evidence="3">Glycosyltransferase family 9 protein</fullName>
    </submittedName>
</protein>
<dbReference type="Pfam" id="PF01075">
    <property type="entry name" value="Glyco_transf_9"/>
    <property type="match status" value="1"/>
</dbReference>
<dbReference type="InterPro" id="IPR002201">
    <property type="entry name" value="Glyco_trans_9"/>
</dbReference>
<name>A0AA95KNH6_9GAMM</name>
<dbReference type="GO" id="GO:0008713">
    <property type="term" value="F:ADP-heptose-lipopolysaccharide heptosyltransferase activity"/>
    <property type="evidence" value="ECO:0007669"/>
    <property type="project" value="TreeGrafter"/>
</dbReference>
<reference evidence="3" key="1">
    <citation type="journal article" date="2023" name="Int. J. Mol. Sci.">
        <title>Metagenomics Revealed a New Genus 'Candidatus Thiocaldithrix dubininis' gen. nov., sp. nov. and a New Species 'Candidatus Thiothrix putei' sp. nov. in the Family Thiotrichaceae, Some Members of Which Have Traits of Both Na+- and H+-Motive Energetics.</title>
        <authorList>
            <person name="Ravin N.V."/>
            <person name="Muntyan M.S."/>
            <person name="Smolyakov D.D."/>
            <person name="Rudenko T.S."/>
            <person name="Beletsky A.V."/>
            <person name="Mardanov A.V."/>
            <person name="Grabovich M.Y."/>
        </authorList>
    </citation>
    <scope>NUCLEOTIDE SEQUENCE</scope>
    <source>
        <strain evidence="3">GKL-02</strain>
    </source>
</reference>
<sequence length="369" mass="41660">MAKQILVIIRRSNGDVLLSSALLQQLQDYYAGAGIDLLINDDTLGIAKALPAVRRIYCYSYVWKTLPWWARMRQQVGLIRQLWRRYDLAISLTTTDSSVLYARLAGRQAISLIETDTRKSWWKQRLLDGYYYLDPTQHVILNHLKALNVLQIPQGKVITHIQHSAEALQRVQAKLHAQGIRTFLIFHPSAQYAYKIYPDTLRQQLLHRLNALGIAIVVTGANTPLDLHIKVTLPDLDNLYDFIGETSLDEYIALSHLASAYVGGDTLNMHIAAAQDKPIFAIFGPTLLPIWSPWNNALQTAATHNQPQQTYSNITIFQADMACVPCGKAGCDDQHGRSECLYKINPALISTAVSNWMKNIPKENIHDQH</sequence>
<evidence type="ECO:0000256" key="2">
    <source>
        <dbReference type="ARBA" id="ARBA00022679"/>
    </source>
</evidence>
<dbReference type="AlphaFoldDB" id="A0AA95KNH6"/>
<reference evidence="3" key="2">
    <citation type="submission" date="2023-04" db="EMBL/GenBank/DDBJ databases">
        <authorList>
            <person name="Beletskiy A.V."/>
            <person name="Mardanov A.V."/>
            <person name="Ravin N.V."/>
        </authorList>
    </citation>
    <scope>NUCLEOTIDE SEQUENCE</scope>
    <source>
        <strain evidence="3">GKL-02</strain>
    </source>
</reference>
<dbReference type="Gene3D" id="3.40.50.2000">
    <property type="entry name" value="Glycogen Phosphorylase B"/>
    <property type="match status" value="2"/>
</dbReference>
<proteinExistence type="predicted"/>
<gene>
    <name evidence="3" type="ORF">QJT81_18155</name>
</gene>
<accession>A0AA95KNH6</accession>
<keyword evidence="2" id="KW-0808">Transferase</keyword>
<dbReference type="PANTHER" id="PTHR30160">
    <property type="entry name" value="TETRAACYLDISACCHARIDE 4'-KINASE-RELATED"/>
    <property type="match status" value="1"/>
</dbReference>
<organism evidence="3">
    <name type="scientific">Candidatus Thiothrix putei</name>
    <dbReference type="NCBI Taxonomy" id="3080811"/>
    <lineage>
        <taxon>Bacteria</taxon>
        <taxon>Pseudomonadati</taxon>
        <taxon>Pseudomonadota</taxon>
        <taxon>Gammaproteobacteria</taxon>
        <taxon>Thiotrichales</taxon>
        <taxon>Thiotrichaceae</taxon>
        <taxon>Thiothrix</taxon>
    </lineage>
</organism>
<dbReference type="GO" id="GO:0005829">
    <property type="term" value="C:cytosol"/>
    <property type="evidence" value="ECO:0007669"/>
    <property type="project" value="TreeGrafter"/>
</dbReference>
<dbReference type="CDD" id="cd03789">
    <property type="entry name" value="GT9_LPS_heptosyltransferase"/>
    <property type="match status" value="1"/>
</dbReference>
<dbReference type="Proteomes" id="UP001301326">
    <property type="component" value="Chromosome"/>
</dbReference>
<dbReference type="EMBL" id="CP124756">
    <property type="protein sequence ID" value="WGZ93692.1"/>
    <property type="molecule type" value="Genomic_DNA"/>
</dbReference>
<evidence type="ECO:0000256" key="1">
    <source>
        <dbReference type="ARBA" id="ARBA00022676"/>
    </source>
</evidence>
<dbReference type="SUPFAM" id="SSF53756">
    <property type="entry name" value="UDP-Glycosyltransferase/glycogen phosphorylase"/>
    <property type="match status" value="1"/>
</dbReference>
<evidence type="ECO:0000313" key="3">
    <source>
        <dbReference type="EMBL" id="WGZ93692.1"/>
    </source>
</evidence>
<dbReference type="InterPro" id="IPR051199">
    <property type="entry name" value="LPS_LOS_Heptosyltrfase"/>
</dbReference>
<dbReference type="PANTHER" id="PTHR30160:SF1">
    <property type="entry name" value="LIPOPOLYSACCHARIDE 1,2-N-ACETYLGLUCOSAMINETRANSFERASE-RELATED"/>
    <property type="match status" value="1"/>
</dbReference>
<dbReference type="GO" id="GO:0009244">
    <property type="term" value="P:lipopolysaccharide core region biosynthetic process"/>
    <property type="evidence" value="ECO:0007669"/>
    <property type="project" value="TreeGrafter"/>
</dbReference>
<keyword evidence="1" id="KW-0328">Glycosyltransferase</keyword>
<dbReference type="KEGG" id="tput:QJT81_18155"/>